<feature type="compositionally biased region" description="Polar residues" evidence="1">
    <location>
        <begin position="44"/>
        <end position="55"/>
    </location>
</feature>
<name>A0AAJ0BGT2_9PEZI</name>
<sequence>MGNICGKESSAFAQPGRVLGTTPVQPTSAPIPKKVVGGPPRRLGTNTSSSATTPESQEDARRKAAQAAEARAQQAKGGDLTKKLTDQKKLTHRATLEAHAKQNLREREVDAGNEALRHG</sequence>
<protein>
    <submittedName>
        <fullName evidence="2">Uncharacterized protein</fullName>
    </submittedName>
</protein>
<evidence type="ECO:0000313" key="3">
    <source>
        <dbReference type="Proteomes" id="UP001239445"/>
    </source>
</evidence>
<feature type="region of interest" description="Disordered" evidence="1">
    <location>
        <begin position="1"/>
        <end position="119"/>
    </location>
</feature>
<reference evidence="2" key="1">
    <citation type="submission" date="2023-06" db="EMBL/GenBank/DDBJ databases">
        <title>Genome-scale phylogeny and comparative genomics of the fungal order Sordariales.</title>
        <authorList>
            <consortium name="Lawrence Berkeley National Laboratory"/>
            <person name="Hensen N."/>
            <person name="Bonometti L."/>
            <person name="Westerberg I."/>
            <person name="Brannstrom I.O."/>
            <person name="Guillou S."/>
            <person name="Cros-Aarteil S."/>
            <person name="Calhoun S."/>
            <person name="Haridas S."/>
            <person name="Kuo A."/>
            <person name="Mondo S."/>
            <person name="Pangilinan J."/>
            <person name="Riley R."/>
            <person name="Labutti K."/>
            <person name="Andreopoulos B."/>
            <person name="Lipzen A."/>
            <person name="Chen C."/>
            <person name="Yanf M."/>
            <person name="Daum C."/>
            <person name="Ng V."/>
            <person name="Clum A."/>
            <person name="Steindorff A."/>
            <person name="Ohm R."/>
            <person name="Martin F."/>
            <person name="Silar P."/>
            <person name="Natvig D."/>
            <person name="Lalanne C."/>
            <person name="Gautier V."/>
            <person name="Ament-Velasquez S.L."/>
            <person name="Kruys A."/>
            <person name="Hutchinson M.I."/>
            <person name="Powell A.J."/>
            <person name="Barry K."/>
            <person name="Miller A.N."/>
            <person name="Grigoriev I.V."/>
            <person name="Debuchy R."/>
            <person name="Gladieux P."/>
            <person name="Thoren M.H."/>
            <person name="Johannesson H."/>
        </authorList>
    </citation>
    <scope>NUCLEOTIDE SEQUENCE</scope>
    <source>
        <strain evidence="2">PSN4</strain>
    </source>
</reference>
<organism evidence="2 3">
    <name type="scientific">Echria macrotheca</name>
    <dbReference type="NCBI Taxonomy" id="438768"/>
    <lineage>
        <taxon>Eukaryota</taxon>
        <taxon>Fungi</taxon>
        <taxon>Dikarya</taxon>
        <taxon>Ascomycota</taxon>
        <taxon>Pezizomycotina</taxon>
        <taxon>Sordariomycetes</taxon>
        <taxon>Sordariomycetidae</taxon>
        <taxon>Sordariales</taxon>
        <taxon>Schizotheciaceae</taxon>
        <taxon>Echria</taxon>
    </lineage>
</organism>
<feature type="compositionally biased region" description="Basic and acidic residues" evidence="1">
    <location>
        <begin position="79"/>
        <end position="119"/>
    </location>
</feature>
<proteinExistence type="predicted"/>
<keyword evidence="3" id="KW-1185">Reference proteome</keyword>
<dbReference type="AlphaFoldDB" id="A0AAJ0BGT2"/>
<feature type="compositionally biased region" description="Low complexity" evidence="1">
    <location>
        <begin position="65"/>
        <end position="76"/>
    </location>
</feature>
<dbReference type="Proteomes" id="UP001239445">
    <property type="component" value="Unassembled WGS sequence"/>
</dbReference>
<accession>A0AAJ0BGT2</accession>
<evidence type="ECO:0000313" key="2">
    <source>
        <dbReference type="EMBL" id="KAK1757645.1"/>
    </source>
</evidence>
<comment type="caution">
    <text evidence="2">The sequence shown here is derived from an EMBL/GenBank/DDBJ whole genome shotgun (WGS) entry which is preliminary data.</text>
</comment>
<gene>
    <name evidence="2" type="ORF">QBC47DRAFT_376601</name>
</gene>
<evidence type="ECO:0000256" key="1">
    <source>
        <dbReference type="SAM" id="MobiDB-lite"/>
    </source>
</evidence>
<dbReference type="EMBL" id="MU839830">
    <property type="protein sequence ID" value="KAK1757645.1"/>
    <property type="molecule type" value="Genomic_DNA"/>
</dbReference>